<dbReference type="AlphaFoldDB" id="A0A6A6TW51"/>
<sequence>MFFQTAFIGLSCLTSTAFAKGLSGSYERVYFCEAYLILNTIEGNTQNVILPIPQQRGGLQPSRSGPGNTFTFQECIDNVSDVYPYRCQIEGPREGRDVEVVANELKAAGYVNLFKPRKINYRLLKTGNVYLKLVELVHQSMEKALQTPQSEWKGPAQNINYDVAEKAKNMQDCGKAIKYLRNGEFYSYMRNDLTREEAQNGFGLPEDNIKTIPEDNKLDPEDPFNKVNTDTTIKANPDVFDSRTKRNLFRKWVKGYGEGKWEEKYFPKYQPATISHYEVKEAWKISWQAMVKHNEGGVCK</sequence>
<evidence type="ECO:0000313" key="3">
    <source>
        <dbReference type="Proteomes" id="UP000799302"/>
    </source>
</evidence>
<protein>
    <submittedName>
        <fullName evidence="2">Uncharacterized protein</fullName>
    </submittedName>
</protein>
<name>A0A6A6TW51_9PEZI</name>
<feature type="chain" id="PRO_5025531853" evidence="1">
    <location>
        <begin position="20"/>
        <end position="300"/>
    </location>
</feature>
<keyword evidence="3" id="KW-1185">Reference proteome</keyword>
<accession>A0A6A6TW51</accession>
<feature type="signal peptide" evidence="1">
    <location>
        <begin position="1"/>
        <end position="19"/>
    </location>
</feature>
<reference evidence="2" key="1">
    <citation type="journal article" date="2020" name="Stud. Mycol.">
        <title>101 Dothideomycetes genomes: a test case for predicting lifestyles and emergence of pathogens.</title>
        <authorList>
            <person name="Haridas S."/>
            <person name="Albert R."/>
            <person name="Binder M."/>
            <person name="Bloem J."/>
            <person name="Labutti K."/>
            <person name="Salamov A."/>
            <person name="Andreopoulos B."/>
            <person name="Baker S."/>
            <person name="Barry K."/>
            <person name="Bills G."/>
            <person name="Bluhm B."/>
            <person name="Cannon C."/>
            <person name="Castanera R."/>
            <person name="Culley D."/>
            <person name="Daum C."/>
            <person name="Ezra D."/>
            <person name="Gonzalez J."/>
            <person name="Henrissat B."/>
            <person name="Kuo A."/>
            <person name="Liang C."/>
            <person name="Lipzen A."/>
            <person name="Lutzoni F."/>
            <person name="Magnuson J."/>
            <person name="Mondo S."/>
            <person name="Nolan M."/>
            <person name="Ohm R."/>
            <person name="Pangilinan J."/>
            <person name="Park H.-J."/>
            <person name="Ramirez L."/>
            <person name="Alfaro M."/>
            <person name="Sun H."/>
            <person name="Tritt A."/>
            <person name="Yoshinaga Y."/>
            <person name="Zwiers L.-H."/>
            <person name="Turgeon B."/>
            <person name="Goodwin S."/>
            <person name="Spatafora J."/>
            <person name="Crous P."/>
            <person name="Grigoriev I."/>
        </authorList>
    </citation>
    <scope>NUCLEOTIDE SEQUENCE</scope>
    <source>
        <strain evidence="2">CBS 115976</strain>
    </source>
</reference>
<dbReference type="Proteomes" id="UP000799302">
    <property type="component" value="Unassembled WGS sequence"/>
</dbReference>
<evidence type="ECO:0000313" key="2">
    <source>
        <dbReference type="EMBL" id="KAF2664289.1"/>
    </source>
</evidence>
<evidence type="ECO:0000256" key="1">
    <source>
        <dbReference type="SAM" id="SignalP"/>
    </source>
</evidence>
<proteinExistence type="predicted"/>
<dbReference type="EMBL" id="MU004243">
    <property type="protein sequence ID" value="KAF2664289.1"/>
    <property type="molecule type" value="Genomic_DNA"/>
</dbReference>
<gene>
    <name evidence="2" type="ORF">BT63DRAFT_418411</name>
</gene>
<keyword evidence="1" id="KW-0732">Signal</keyword>
<organism evidence="2 3">
    <name type="scientific">Microthyrium microscopicum</name>
    <dbReference type="NCBI Taxonomy" id="703497"/>
    <lineage>
        <taxon>Eukaryota</taxon>
        <taxon>Fungi</taxon>
        <taxon>Dikarya</taxon>
        <taxon>Ascomycota</taxon>
        <taxon>Pezizomycotina</taxon>
        <taxon>Dothideomycetes</taxon>
        <taxon>Dothideomycetes incertae sedis</taxon>
        <taxon>Microthyriales</taxon>
        <taxon>Microthyriaceae</taxon>
        <taxon>Microthyrium</taxon>
    </lineage>
</organism>